<name>A0A835YSI2_9STRA</name>
<protein>
    <submittedName>
        <fullName evidence="1">Uncharacterized protein</fullName>
    </submittedName>
</protein>
<accession>A0A835YSI2</accession>
<dbReference type="AlphaFoldDB" id="A0A835YSI2"/>
<gene>
    <name evidence="1" type="ORF">JKP88DRAFT_256284</name>
</gene>
<sequence length="200" mass="22859">MTIATVCDSCWRRAPYAASVCLCTPRTHSAAAEIFSLQRIARMNRQQPPDIPEQSWFDDDGNIKQAALGKLIDGCKDEAMRQSLRLLRRVLSLTKEDRAQNLTGRTTVDPMGHIISIDIGEAKPDMPYKETVQRLGLCVGALRWPCMPTPRPDVLFIGRLFFCAMTDLPEDVARQKIFEDRQRVLVSKKWGYKLYLHFLF</sequence>
<organism evidence="1 2">
    <name type="scientific">Tribonema minus</name>
    <dbReference type="NCBI Taxonomy" id="303371"/>
    <lineage>
        <taxon>Eukaryota</taxon>
        <taxon>Sar</taxon>
        <taxon>Stramenopiles</taxon>
        <taxon>Ochrophyta</taxon>
        <taxon>PX clade</taxon>
        <taxon>Xanthophyceae</taxon>
        <taxon>Tribonematales</taxon>
        <taxon>Tribonemataceae</taxon>
        <taxon>Tribonema</taxon>
    </lineage>
</organism>
<dbReference type="Proteomes" id="UP000664859">
    <property type="component" value="Unassembled WGS sequence"/>
</dbReference>
<keyword evidence="2" id="KW-1185">Reference proteome</keyword>
<reference evidence="1" key="1">
    <citation type="submission" date="2021-02" db="EMBL/GenBank/DDBJ databases">
        <title>First Annotated Genome of the Yellow-green Alga Tribonema minus.</title>
        <authorList>
            <person name="Mahan K.M."/>
        </authorList>
    </citation>
    <scope>NUCLEOTIDE SEQUENCE</scope>
    <source>
        <strain evidence="1">UTEX B ZZ1240</strain>
    </source>
</reference>
<evidence type="ECO:0000313" key="2">
    <source>
        <dbReference type="Proteomes" id="UP000664859"/>
    </source>
</evidence>
<evidence type="ECO:0000313" key="1">
    <source>
        <dbReference type="EMBL" id="KAG5179257.1"/>
    </source>
</evidence>
<dbReference type="EMBL" id="JAFCMP010000486">
    <property type="protein sequence ID" value="KAG5179257.1"/>
    <property type="molecule type" value="Genomic_DNA"/>
</dbReference>
<comment type="caution">
    <text evidence="1">The sequence shown here is derived from an EMBL/GenBank/DDBJ whole genome shotgun (WGS) entry which is preliminary data.</text>
</comment>
<proteinExistence type="predicted"/>